<dbReference type="Proteomes" id="UP000228614">
    <property type="component" value="Unassembled WGS sequence"/>
</dbReference>
<dbReference type="SUPFAM" id="SSF82866">
    <property type="entry name" value="Multidrug efflux transporter AcrB transmembrane domain"/>
    <property type="match status" value="1"/>
</dbReference>
<evidence type="ECO:0000256" key="6">
    <source>
        <dbReference type="ARBA" id="ARBA00023010"/>
    </source>
</evidence>
<keyword evidence="1" id="KW-0813">Transport</keyword>
<keyword evidence="8" id="KW-0413">Isomerase</keyword>
<keyword evidence="7 9" id="KW-0472">Membrane</keyword>
<evidence type="ECO:0000313" key="12">
    <source>
        <dbReference type="Proteomes" id="UP000228614"/>
    </source>
</evidence>
<organism evidence="11 12">
    <name type="scientific">Candidatus Falkowbacteria bacterium CG10_big_fil_rev_8_21_14_0_10_37_6</name>
    <dbReference type="NCBI Taxonomy" id="1974563"/>
    <lineage>
        <taxon>Bacteria</taxon>
        <taxon>Candidatus Falkowiibacteriota</taxon>
    </lineage>
</organism>
<protein>
    <recommendedName>
        <fullName evidence="10">PpiC domain-containing protein</fullName>
    </recommendedName>
</protein>
<keyword evidence="3 9" id="KW-0812">Transmembrane</keyword>
<dbReference type="InterPro" id="IPR054384">
    <property type="entry name" value="SecDF_P1_head"/>
</dbReference>
<evidence type="ECO:0000256" key="2">
    <source>
        <dbReference type="ARBA" id="ARBA00022475"/>
    </source>
</evidence>
<dbReference type="Gene3D" id="3.30.1360.200">
    <property type="match status" value="1"/>
</dbReference>
<comment type="caution">
    <text evidence="11">The sequence shown here is derived from an EMBL/GenBank/DDBJ whole genome shotgun (WGS) entry which is preliminary data.</text>
</comment>
<proteinExistence type="predicted"/>
<dbReference type="InterPro" id="IPR046357">
    <property type="entry name" value="PPIase_dom_sf"/>
</dbReference>
<dbReference type="GO" id="GO:0003755">
    <property type="term" value="F:peptidyl-prolyl cis-trans isomerase activity"/>
    <property type="evidence" value="ECO:0007669"/>
    <property type="project" value="UniProtKB-KW"/>
</dbReference>
<dbReference type="GO" id="GO:0005886">
    <property type="term" value="C:plasma membrane"/>
    <property type="evidence" value="ECO:0007669"/>
    <property type="project" value="TreeGrafter"/>
</dbReference>
<keyword evidence="8" id="KW-0697">Rotamase</keyword>
<evidence type="ECO:0000313" key="11">
    <source>
        <dbReference type="EMBL" id="PIR94854.1"/>
    </source>
</evidence>
<dbReference type="GO" id="GO:0015031">
    <property type="term" value="P:protein transport"/>
    <property type="evidence" value="ECO:0007669"/>
    <property type="project" value="UniProtKB-KW"/>
</dbReference>
<dbReference type="PANTHER" id="PTHR30081">
    <property type="entry name" value="PROTEIN-EXPORT MEMBRANE PROTEIN SEC"/>
    <property type="match status" value="1"/>
</dbReference>
<dbReference type="Pfam" id="PF00639">
    <property type="entry name" value="Rotamase"/>
    <property type="match status" value="1"/>
</dbReference>
<name>A0A2H0V6W6_9BACT</name>
<evidence type="ECO:0000256" key="5">
    <source>
        <dbReference type="ARBA" id="ARBA00022989"/>
    </source>
</evidence>
<sequence length="502" mass="55289">LDLLGGTHLVYKADVSQVSADERSSAVEGVRDVIERRINVFGVSEPVVQSAKSGDEYRIVVELAGIKDINQAINMIGETPLLEFKEEDTDVKDLTDEQKKQVEEYNKDAEKRAQDIFGKALSGGDFVSLAQEFSEDENVKESNGGLGWINKGSGYDEIFQSSESGDIAKEPIRLVDAENGFNIIKINEKRTQKEGDLGLDKKEVKASHILICFQGAQNCQSDLTREQARQQIDELKKQATPANFSQLAAQVSGEPGAETNKGNLGWFTREAMVSQFSDAVFSQKVGTISDVVETEFGFHLIYKEDERFLHEYNVDRILIYKLTKDAILGAQDPWKNTQLTGKNLKRATVQFNQNDNTPEIRLEFDSEGSTLFSEITKRNVGKPVAIFLDGQPISIPTVNQEITSGDAVISGNFTIKEAKILAQRLNAGALPIPIELINQQTVGASLGAVSVEKSLKAGIIGVILVALFIILFYRLPGILAVISLTVYGLLMLAIFKLWPVTL</sequence>
<feature type="domain" description="PpiC" evidence="10">
    <location>
        <begin position="86"/>
        <end position="188"/>
    </location>
</feature>
<keyword evidence="6" id="KW-0811">Translocation</keyword>
<feature type="transmembrane region" description="Helical" evidence="9">
    <location>
        <begin position="478"/>
        <end position="498"/>
    </location>
</feature>
<feature type="non-terminal residue" evidence="11">
    <location>
        <position position="502"/>
    </location>
</feature>
<accession>A0A2H0V6W6</accession>
<evidence type="ECO:0000259" key="10">
    <source>
        <dbReference type="PROSITE" id="PS50198"/>
    </source>
</evidence>
<dbReference type="EMBL" id="PFAN01000094">
    <property type="protein sequence ID" value="PIR94854.1"/>
    <property type="molecule type" value="Genomic_DNA"/>
</dbReference>
<dbReference type="PANTHER" id="PTHR30081:SF1">
    <property type="entry name" value="PROTEIN TRANSLOCASE SUBUNIT SECD"/>
    <property type="match status" value="1"/>
</dbReference>
<dbReference type="InterPro" id="IPR048631">
    <property type="entry name" value="SecD_1st"/>
</dbReference>
<keyword evidence="2" id="KW-1003">Cell membrane</keyword>
<evidence type="ECO:0000256" key="9">
    <source>
        <dbReference type="SAM" id="Phobius"/>
    </source>
</evidence>
<evidence type="ECO:0000256" key="4">
    <source>
        <dbReference type="ARBA" id="ARBA00022927"/>
    </source>
</evidence>
<dbReference type="Pfam" id="PF21760">
    <property type="entry name" value="SecD_1st"/>
    <property type="match status" value="1"/>
</dbReference>
<keyword evidence="5 9" id="KW-1133">Transmembrane helix</keyword>
<keyword evidence="4" id="KW-0653">Protein transport</keyword>
<dbReference type="Gene3D" id="3.10.50.40">
    <property type="match status" value="2"/>
</dbReference>
<feature type="non-terminal residue" evidence="11">
    <location>
        <position position="1"/>
    </location>
</feature>
<reference evidence="12" key="1">
    <citation type="submission" date="2017-09" db="EMBL/GenBank/DDBJ databases">
        <title>Depth-based differentiation of microbial function through sediment-hosted aquifers and enrichment of novel symbionts in the deep terrestrial subsurface.</title>
        <authorList>
            <person name="Probst A.J."/>
            <person name="Ladd B."/>
            <person name="Jarett J.K."/>
            <person name="Geller-Mcgrath D.E."/>
            <person name="Sieber C.M.K."/>
            <person name="Emerson J.B."/>
            <person name="Anantharaman K."/>
            <person name="Thomas B.C."/>
            <person name="Malmstrom R."/>
            <person name="Stieglmeier M."/>
            <person name="Klingl A."/>
            <person name="Woyke T."/>
            <person name="Ryan C.M."/>
            <person name="Banfield J.F."/>
        </authorList>
    </citation>
    <scope>NUCLEOTIDE SEQUENCE [LARGE SCALE GENOMIC DNA]</scope>
</reference>
<dbReference type="Pfam" id="PF22599">
    <property type="entry name" value="SecDF_P1_head"/>
    <property type="match status" value="1"/>
</dbReference>
<dbReference type="AlphaFoldDB" id="A0A2H0V6W6"/>
<evidence type="ECO:0000256" key="7">
    <source>
        <dbReference type="ARBA" id="ARBA00023136"/>
    </source>
</evidence>
<dbReference type="PROSITE" id="PS50198">
    <property type="entry name" value="PPIC_PPIASE_2"/>
    <property type="match status" value="2"/>
</dbReference>
<dbReference type="SUPFAM" id="SSF54534">
    <property type="entry name" value="FKBP-like"/>
    <property type="match status" value="2"/>
</dbReference>
<evidence type="ECO:0000256" key="1">
    <source>
        <dbReference type="ARBA" id="ARBA00022448"/>
    </source>
</evidence>
<dbReference type="InterPro" id="IPR022813">
    <property type="entry name" value="SecD/SecF_arch_bac"/>
</dbReference>
<gene>
    <name evidence="11" type="ORF">COT95_01895</name>
</gene>
<feature type="domain" description="PpiC" evidence="10">
    <location>
        <begin position="201"/>
        <end position="305"/>
    </location>
</feature>
<dbReference type="InterPro" id="IPR000297">
    <property type="entry name" value="PPIase_PpiC"/>
</dbReference>
<dbReference type="Pfam" id="PF13616">
    <property type="entry name" value="Rotamase_3"/>
    <property type="match status" value="1"/>
</dbReference>
<evidence type="ECO:0000256" key="3">
    <source>
        <dbReference type="ARBA" id="ARBA00022692"/>
    </source>
</evidence>
<feature type="transmembrane region" description="Helical" evidence="9">
    <location>
        <begin position="455"/>
        <end position="473"/>
    </location>
</feature>
<dbReference type="Gene3D" id="3.30.70.3400">
    <property type="match status" value="1"/>
</dbReference>
<evidence type="ECO:0000256" key="8">
    <source>
        <dbReference type="PROSITE-ProRule" id="PRU00278"/>
    </source>
</evidence>